<keyword evidence="5 7" id="KW-1133">Transmembrane helix</keyword>
<dbReference type="NCBIfam" id="TIGR00427">
    <property type="entry name" value="NAAT family transporter"/>
    <property type="match status" value="1"/>
</dbReference>
<dbReference type="InterPro" id="IPR002771">
    <property type="entry name" value="Multi_antbiot-R_MarC"/>
</dbReference>
<gene>
    <name evidence="8" type="ORF">LIN78_02740</name>
</gene>
<dbReference type="PANTHER" id="PTHR33508:SF1">
    <property type="entry name" value="UPF0056 MEMBRANE PROTEIN YHCE"/>
    <property type="match status" value="1"/>
</dbReference>
<keyword evidence="6 7" id="KW-0472">Membrane</keyword>
<dbReference type="Proteomes" id="UP001165395">
    <property type="component" value="Unassembled WGS sequence"/>
</dbReference>
<feature type="transmembrane region" description="Helical" evidence="7">
    <location>
        <begin position="12"/>
        <end position="31"/>
    </location>
</feature>
<evidence type="ECO:0000313" key="9">
    <source>
        <dbReference type="Proteomes" id="UP001165395"/>
    </source>
</evidence>
<comment type="caution">
    <text evidence="8">The sequence shown here is derived from an EMBL/GenBank/DDBJ whole genome shotgun (WGS) entry which is preliminary data.</text>
</comment>
<protein>
    <recommendedName>
        <fullName evidence="7">UPF0056 membrane protein</fullName>
    </recommendedName>
</protein>
<evidence type="ECO:0000313" key="8">
    <source>
        <dbReference type="EMBL" id="MCB6182465.1"/>
    </source>
</evidence>
<evidence type="ECO:0000256" key="4">
    <source>
        <dbReference type="ARBA" id="ARBA00022692"/>
    </source>
</evidence>
<reference evidence="8" key="1">
    <citation type="submission" date="2021-10" db="EMBL/GenBank/DDBJ databases">
        <title>The complete genome sequence of Leeia sp. TBRC 13508.</title>
        <authorList>
            <person name="Charoenyingcharoen P."/>
            <person name="Yukphan P."/>
        </authorList>
    </citation>
    <scope>NUCLEOTIDE SEQUENCE</scope>
    <source>
        <strain evidence="8">TBRC 13508</strain>
    </source>
</reference>
<dbReference type="PANTHER" id="PTHR33508">
    <property type="entry name" value="UPF0056 MEMBRANE PROTEIN YHCE"/>
    <property type="match status" value="1"/>
</dbReference>
<accession>A0ABS8D2R0</accession>
<organism evidence="8 9">
    <name type="scientific">Leeia speluncae</name>
    <dbReference type="NCBI Taxonomy" id="2884804"/>
    <lineage>
        <taxon>Bacteria</taxon>
        <taxon>Pseudomonadati</taxon>
        <taxon>Pseudomonadota</taxon>
        <taxon>Betaproteobacteria</taxon>
        <taxon>Neisseriales</taxon>
        <taxon>Leeiaceae</taxon>
        <taxon>Leeia</taxon>
    </lineage>
</organism>
<dbReference type="Pfam" id="PF01914">
    <property type="entry name" value="MarC"/>
    <property type="match status" value="1"/>
</dbReference>
<sequence>MPHLWSFLIHNTLIIAAALLPIINPVGQVPVFLSQTRMDTAATRNILARKVAIYSFFVILISLEIGSYVLDFFGISLAIVKLGGGLLVTSIGWSLLHPDESPKSSNEPDKPKYGSAFRKAFYPMTFPLTVGPGSISISITLGASVPDTKIEMFYWLIAGIAGACIIGVAVFLAYRFADKVSKLLGETGTHIFLQLSAFISFCVGLQIAWGGLMELAHQLQKSLAG</sequence>
<feature type="transmembrane region" description="Helical" evidence="7">
    <location>
        <begin position="189"/>
        <end position="209"/>
    </location>
</feature>
<keyword evidence="4 7" id="KW-0812">Transmembrane</keyword>
<evidence type="ECO:0000256" key="6">
    <source>
        <dbReference type="ARBA" id="ARBA00023136"/>
    </source>
</evidence>
<dbReference type="EMBL" id="JAJBZT010000001">
    <property type="protein sequence ID" value="MCB6182465.1"/>
    <property type="molecule type" value="Genomic_DNA"/>
</dbReference>
<name>A0ABS8D2R0_9NEIS</name>
<feature type="transmembrane region" description="Helical" evidence="7">
    <location>
        <begin position="120"/>
        <end position="141"/>
    </location>
</feature>
<proteinExistence type="inferred from homology"/>
<comment type="caution">
    <text evidence="7">Lacks conserved residue(s) required for the propagation of feature annotation.</text>
</comment>
<comment type="similarity">
    <text evidence="2 7">Belongs to the UPF0056 (MarC) family.</text>
</comment>
<feature type="transmembrane region" description="Helical" evidence="7">
    <location>
        <begin position="153"/>
        <end position="177"/>
    </location>
</feature>
<keyword evidence="3" id="KW-1003">Cell membrane</keyword>
<comment type="subcellular location">
    <subcellularLocation>
        <location evidence="1 7">Cell membrane</location>
        <topology evidence="1 7">Multi-pass membrane protein</topology>
    </subcellularLocation>
</comment>
<dbReference type="RefSeq" id="WP_227178205.1">
    <property type="nucleotide sequence ID" value="NZ_JAJBZT010000001.1"/>
</dbReference>
<evidence type="ECO:0000256" key="1">
    <source>
        <dbReference type="ARBA" id="ARBA00004651"/>
    </source>
</evidence>
<evidence type="ECO:0000256" key="5">
    <source>
        <dbReference type="ARBA" id="ARBA00022989"/>
    </source>
</evidence>
<evidence type="ECO:0000256" key="3">
    <source>
        <dbReference type="ARBA" id="ARBA00022475"/>
    </source>
</evidence>
<evidence type="ECO:0000256" key="7">
    <source>
        <dbReference type="RuleBase" id="RU362048"/>
    </source>
</evidence>
<keyword evidence="9" id="KW-1185">Reference proteome</keyword>
<evidence type="ECO:0000256" key="2">
    <source>
        <dbReference type="ARBA" id="ARBA00009784"/>
    </source>
</evidence>
<feature type="transmembrane region" description="Helical" evidence="7">
    <location>
        <begin position="51"/>
        <end position="69"/>
    </location>
</feature>